<sequence length="237" mass="25624">MTALACAVNDNAVNDKISIVLLTHSRVGELCRTLGHLLDLPEKPPIIVVDNCSIDNTAERVQAAFPTVKLICTERNLGAAGRNLGVDFVQTPYVAFCDDDTWWAPGALDTAVELLDRHARLSVLNARIVVGPQQMPDPTCAAMASSPLAYHDDIGPLLAGFMAAPSSCVQKHSEKPAATGKNFSLVAKKRCWPWIFWMQADISPMHQHWWCITGHPVCAIHTSASGLRRATPSGHAG</sequence>
<dbReference type="Proteomes" id="UP000005267">
    <property type="component" value="Chromosome"/>
</dbReference>
<dbReference type="PANTHER" id="PTHR43179:SF12">
    <property type="entry name" value="GALACTOFURANOSYLTRANSFERASE GLFT2"/>
    <property type="match status" value="1"/>
</dbReference>
<dbReference type="HOGENOM" id="CLU_1168705_0_0_4"/>
<dbReference type="InterPro" id="IPR001173">
    <property type="entry name" value="Glyco_trans_2-like"/>
</dbReference>
<name>I3UAD4_ADVKW</name>
<protein>
    <submittedName>
        <fullName evidence="5">Glycosyltransferase</fullName>
    </submittedName>
</protein>
<gene>
    <name evidence="5" type="ordered locus">TKWG_07805</name>
</gene>
<keyword evidence="3 5" id="KW-0808">Transferase</keyword>
<dbReference type="EMBL" id="CP003555">
    <property type="protein sequence ID" value="AFK61972.1"/>
    <property type="molecule type" value="Genomic_DNA"/>
</dbReference>
<dbReference type="InterPro" id="IPR029044">
    <property type="entry name" value="Nucleotide-diphossugar_trans"/>
</dbReference>
<dbReference type="PANTHER" id="PTHR43179">
    <property type="entry name" value="RHAMNOSYLTRANSFERASE WBBL"/>
    <property type="match status" value="1"/>
</dbReference>
<keyword evidence="2" id="KW-0328">Glycosyltransferase</keyword>
<comment type="similarity">
    <text evidence="1">Belongs to the glycosyltransferase 2 family.</text>
</comment>
<proteinExistence type="inferred from homology"/>
<evidence type="ECO:0000259" key="4">
    <source>
        <dbReference type="Pfam" id="PF00535"/>
    </source>
</evidence>
<dbReference type="Pfam" id="PF00535">
    <property type="entry name" value="Glycos_transf_2"/>
    <property type="match status" value="1"/>
</dbReference>
<keyword evidence="6" id="KW-1185">Reference proteome</keyword>
<dbReference type="KEGG" id="aka:TKWG_07805"/>
<dbReference type="RefSeq" id="WP_014750063.1">
    <property type="nucleotide sequence ID" value="NC_017964.1"/>
</dbReference>
<reference evidence="6" key="2">
    <citation type="journal article" date="2013" name="PLoS ONE">
        <title>Genome implosion elicits host-confinement in Alcaligenaceae: evidence from the comparative genomics of Tetrathiobacter kashmirensis, a pathogen in the making.</title>
        <authorList>
            <person name="Ghosh W."/>
            <person name="Alam M."/>
            <person name="Roy C."/>
            <person name="Pyne P."/>
            <person name="George A."/>
            <person name="Chakraborty R."/>
            <person name="Majumder S."/>
            <person name="Agarwal A."/>
            <person name="Chakraborty S."/>
            <person name="Majumdar S."/>
            <person name="Gupta S.K."/>
        </authorList>
    </citation>
    <scope>NUCLEOTIDE SEQUENCE [LARGE SCALE GENOMIC DNA]</scope>
    <source>
        <strain evidence="6">WT001</strain>
    </source>
</reference>
<feature type="domain" description="Glycosyltransferase 2-like" evidence="4">
    <location>
        <begin position="18"/>
        <end position="128"/>
    </location>
</feature>
<evidence type="ECO:0000313" key="5">
    <source>
        <dbReference type="EMBL" id="AFK61972.1"/>
    </source>
</evidence>
<evidence type="ECO:0000256" key="3">
    <source>
        <dbReference type="ARBA" id="ARBA00022679"/>
    </source>
</evidence>
<organism evidence="5 6">
    <name type="scientific">Advenella kashmirensis (strain DSM 17095 / LMG 22695 / WT001)</name>
    <name type="common">Tetrathiobacter kashmirensis</name>
    <dbReference type="NCBI Taxonomy" id="1036672"/>
    <lineage>
        <taxon>Bacteria</taxon>
        <taxon>Pseudomonadati</taxon>
        <taxon>Pseudomonadota</taxon>
        <taxon>Betaproteobacteria</taxon>
        <taxon>Burkholderiales</taxon>
        <taxon>Alcaligenaceae</taxon>
    </lineage>
</organism>
<dbReference type="GO" id="GO:0016757">
    <property type="term" value="F:glycosyltransferase activity"/>
    <property type="evidence" value="ECO:0007669"/>
    <property type="project" value="UniProtKB-KW"/>
</dbReference>
<evidence type="ECO:0000313" key="6">
    <source>
        <dbReference type="Proteomes" id="UP000005267"/>
    </source>
</evidence>
<dbReference type="SUPFAM" id="SSF53448">
    <property type="entry name" value="Nucleotide-diphospho-sugar transferases"/>
    <property type="match status" value="1"/>
</dbReference>
<dbReference type="AlphaFoldDB" id="I3UAD4"/>
<evidence type="ECO:0000256" key="2">
    <source>
        <dbReference type="ARBA" id="ARBA00022676"/>
    </source>
</evidence>
<reference evidence="5 6" key="1">
    <citation type="journal article" date="2011" name="J. Bacteriol.">
        <title>Whole-genome shotgun sequencing of the sulfur-oxidizing chemoautotroph Tetrathiobacter kashmirensis.</title>
        <authorList>
            <person name="Ghosh W."/>
            <person name="George A."/>
            <person name="Agarwal A."/>
            <person name="Raj P."/>
            <person name="Alam M."/>
            <person name="Pyne P."/>
            <person name="Das Gupta S.K."/>
        </authorList>
    </citation>
    <scope>NUCLEOTIDE SEQUENCE [LARGE SCALE GENOMIC DNA]</scope>
    <source>
        <strain evidence="5 6">WT001</strain>
    </source>
</reference>
<dbReference type="Gene3D" id="3.90.550.10">
    <property type="entry name" value="Spore Coat Polysaccharide Biosynthesis Protein SpsA, Chain A"/>
    <property type="match status" value="1"/>
</dbReference>
<accession>I3UAD4</accession>
<evidence type="ECO:0000256" key="1">
    <source>
        <dbReference type="ARBA" id="ARBA00006739"/>
    </source>
</evidence>
<dbReference type="STRING" id="1036672.TKWG_07805"/>